<keyword evidence="3" id="KW-1185">Reference proteome</keyword>
<gene>
    <name evidence="2" type="ORF">DFP94_102195</name>
</gene>
<keyword evidence="2" id="KW-0808">Transferase</keyword>
<comment type="caution">
    <text evidence="2">The sequence shown here is derived from an EMBL/GenBank/DDBJ whole genome shotgun (WGS) entry which is preliminary data.</text>
</comment>
<dbReference type="PANTHER" id="PTHR43792:SF9">
    <property type="entry name" value="RIBOSOMAL-PROTEIN-ALANINE ACETYLTRANSFERASE"/>
    <property type="match status" value="1"/>
</dbReference>
<protein>
    <submittedName>
        <fullName evidence="2">Ribosomal-protein-alanine N-acetyltransferase</fullName>
    </submittedName>
</protein>
<dbReference type="InterPro" id="IPR051531">
    <property type="entry name" value="N-acetyltransferase"/>
</dbReference>
<proteinExistence type="predicted"/>
<dbReference type="RefSeq" id="WP_181873071.1">
    <property type="nucleotide sequence ID" value="NZ_QPJW01000002.1"/>
</dbReference>
<feature type="domain" description="N-acetyltransferase" evidence="1">
    <location>
        <begin position="18"/>
        <end position="184"/>
    </location>
</feature>
<reference evidence="2 3" key="1">
    <citation type="submission" date="2018-07" db="EMBL/GenBank/DDBJ databases">
        <title>Genomic Encyclopedia of Type Strains, Phase III (KMG-III): the genomes of soil and plant-associated and newly described type strains.</title>
        <authorList>
            <person name="Whitman W."/>
        </authorList>
    </citation>
    <scope>NUCLEOTIDE SEQUENCE [LARGE SCALE GENOMIC DNA]</scope>
    <source>
        <strain evidence="2 3">CECT 8333</strain>
    </source>
</reference>
<evidence type="ECO:0000259" key="1">
    <source>
        <dbReference type="PROSITE" id="PS51186"/>
    </source>
</evidence>
<dbReference type="Proteomes" id="UP000253090">
    <property type="component" value="Unassembled WGS sequence"/>
</dbReference>
<dbReference type="InterPro" id="IPR016181">
    <property type="entry name" value="Acyl_CoA_acyltransferase"/>
</dbReference>
<evidence type="ECO:0000313" key="3">
    <source>
        <dbReference type="Proteomes" id="UP000253090"/>
    </source>
</evidence>
<dbReference type="GO" id="GO:0005737">
    <property type="term" value="C:cytoplasm"/>
    <property type="evidence" value="ECO:0007669"/>
    <property type="project" value="TreeGrafter"/>
</dbReference>
<dbReference type="SUPFAM" id="SSF55729">
    <property type="entry name" value="Acyl-CoA N-acyltransferases (Nat)"/>
    <property type="match status" value="1"/>
</dbReference>
<dbReference type="GO" id="GO:0008999">
    <property type="term" value="F:protein-N-terminal-alanine acetyltransferase activity"/>
    <property type="evidence" value="ECO:0007669"/>
    <property type="project" value="TreeGrafter"/>
</dbReference>
<accession>A0A369BIM3</accession>
<dbReference type="InterPro" id="IPR000182">
    <property type="entry name" value="GNAT_dom"/>
</dbReference>
<evidence type="ECO:0000313" key="2">
    <source>
        <dbReference type="EMBL" id="RCX21442.1"/>
    </source>
</evidence>
<dbReference type="Pfam" id="PF13302">
    <property type="entry name" value="Acetyltransf_3"/>
    <property type="match status" value="1"/>
</dbReference>
<dbReference type="EMBL" id="QPJW01000002">
    <property type="protein sequence ID" value="RCX21442.1"/>
    <property type="molecule type" value="Genomic_DNA"/>
</dbReference>
<organism evidence="2 3">
    <name type="scientific">Fontibacillus phaseoli</name>
    <dbReference type="NCBI Taxonomy" id="1416533"/>
    <lineage>
        <taxon>Bacteria</taxon>
        <taxon>Bacillati</taxon>
        <taxon>Bacillota</taxon>
        <taxon>Bacilli</taxon>
        <taxon>Bacillales</taxon>
        <taxon>Paenibacillaceae</taxon>
        <taxon>Fontibacillus</taxon>
    </lineage>
</organism>
<name>A0A369BIM3_9BACL</name>
<dbReference type="PROSITE" id="PS51186">
    <property type="entry name" value="GNAT"/>
    <property type="match status" value="1"/>
</dbReference>
<dbReference type="PANTHER" id="PTHR43792">
    <property type="entry name" value="GNAT FAMILY, PUTATIVE (AFU_ORTHOLOGUE AFUA_3G00765)-RELATED-RELATED"/>
    <property type="match status" value="1"/>
</dbReference>
<sequence>MNTDLLFSSQPVFETGRLLLRKLECSDAEDFFDFSRDPMLTEHVRWDYHHSIEDARAFLNSLDCHFQTGHSFNWGIVDKAAGKVIGRICLFGFDEDHDRAEMGYAVSRTYWNRGIATEASRALIKYGFMELGLNRIEARCNEANFGSEKVMQNLGMTFEGLIREQLKIRNEYKNQKLYSILRREFLSELNQE</sequence>
<dbReference type="Gene3D" id="3.40.630.30">
    <property type="match status" value="1"/>
</dbReference>
<dbReference type="CDD" id="cd04301">
    <property type="entry name" value="NAT_SF"/>
    <property type="match status" value="1"/>
</dbReference>
<dbReference type="AlphaFoldDB" id="A0A369BIM3"/>